<dbReference type="EMBL" id="BMAO01030149">
    <property type="protein sequence ID" value="GFQ66033.1"/>
    <property type="molecule type" value="Genomic_DNA"/>
</dbReference>
<name>A0A8X6KAH2_TRICU</name>
<feature type="coiled-coil region" evidence="1">
    <location>
        <begin position="8"/>
        <end position="55"/>
    </location>
</feature>
<comment type="caution">
    <text evidence="2">The sequence shown here is derived from an EMBL/GenBank/DDBJ whole genome shotgun (WGS) entry which is preliminary data.</text>
</comment>
<dbReference type="Pfam" id="PF05380">
    <property type="entry name" value="Peptidase_A17"/>
    <property type="match status" value="1"/>
</dbReference>
<keyword evidence="1" id="KW-0175">Coiled coil</keyword>
<evidence type="ECO:0000313" key="2">
    <source>
        <dbReference type="EMBL" id="GFQ66033.1"/>
    </source>
</evidence>
<accession>A0A8X6KAH2</accession>
<keyword evidence="3" id="KW-1185">Reference proteome</keyword>
<organism evidence="2 3">
    <name type="scientific">Trichonephila clavata</name>
    <name type="common">Joro spider</name>
    <name type="synonym">Nephila clavata</name>
    <dbReference type="NCBI Taxonomy" id="2740835"/>
    <lineage>
        <taxon>Eukaryota</taxon>
        <taxon>Metazoa</taxon>
        <taxon>Ecdysozoa</taxon>
        <taxon>Arthropoda</taxon>
        <taxon>Chelicerata</taxon>
        <taxon>Arachnida</taxon>
        <taxon>Araneae</taxon>
        <taxon>Araneomorphae</taxon>
        <taxon>Entelegynae</taxon>
        <taxon>Araneoidea</taxon>
        <taxon>Nephilidae</taxon>
        <taxon>Trichonephila</taxon>
    </lineage>
</organism>
<protein>
    <submittedName>
        <fullName evidence="2">Uncharacterized protein</fullName>
    </submittedName>
</protein>
<gene>
    <name evidence="2" type="primary">NCL1_23659</name>
    <name evidence="2" type="ORF">TNCT_535391</name>
</gene>
<dbReference type="PANTHER" id="PTHR22955">
    <property type="entry name" value="RETROTRANSPOSON"/>
    <property type="match status" value="1"/>
</dbReference>
<dbReference type="Proteomes" id="UP000887116">
    <property type="component" value="Unassembled WGS sequence"/>
</dbReference>
<dbReference type="PANTHER" id="PTHR22955:SF65">
    <property type="entry name" value="INTEGRASE CATALYTIC DOMAIN-CONTAINING PROTEIN"/>
    <property type="match status" value="1"/>
</dbReference>
<sequence length="181" mass="20879">MDAILKQKKIVKGKLTRLVSKIDDLQNQANSESIIEVYEKDVNLIDTEVNNLNDNLLSTCTAEDFNGYEIEMHDLFSKLDTLKIILKVEMKKLVRNDNNTNACQNIANTNVNNLKLPRISFEGTLTKRTLLSTIAKTFDPLGWLSPITIQYKIIMQRLWKQQLKWDERIPLQTLNLNGRTC</sequence>
<dbReference type="AlphaFoldDB" id="A0A8X6KAH2"/>
<dbReference type="OrthoDB" id="6435651at2759"/>
<reference evidence="2" key="1">
    <citation type="submission" date="2020-07" db="EMBL/GenBank/DDBJ databases">
        <title>Multicomponent nature underlies the extraordinary mechanical properties of spider dragline silk.</title>
        <authorList>
            <person name="Kono N."/>
            <person name="Nakamura H."/>
            <person name="Mori M."/>
            <person name="Yoshida Y."/>
            <person name="Ohtoshi R."/>
            <person name="Malay A.D."/>
            <person name="Moran D.A.P."/>
            <person name="Tomita M."/>
            <person name="Numata K."/>
            <person name="Arakawa K."/>
        </authorList>
    </citation>
    <scope>NUCLEOTIDE SEQUENCE</scope>
</reference>
<evidence type="ECO:0000256" key="1">
    <source>
        <dbReference type="SAM" id="Coils"/>
    </source>
</evidence>
<dbReference type="InterPro" id="IPR008042">
    <property type="entry name" value="Retrotrans_Pao"/>
</dbReference>
<evidence type="ECO:0000313" key="3">
    <source>
        <dbReference type="Proteomes" id="UP000887116"/>
    </source>
</evidence>
<proteinExistence type="predicted"/>